<protein>
    <recommendedName>
        <fullName evidence="4">Major outer membrane protein</fullName>
    </recommendedName>
</protein>
<dbReference type="RefSeq" id="WP_106871593.1">
    <property type="nucleotide sequence ID" value="NZ_CP053841.1"/>
</dbReference>
<organism evidence="2 3">
    <name type="scientific">Campylobacter blaseri</name>
    <dbReference type="NCBI Taxonomy" id="2042961"/>
    <lineage>
        <taxon>Bacteria</taxon>
        <taxon>Pseudomonadati</taxon>
        <taxon>Campylobacterota</taxon>
        <taxon>Epsilonproteobacteria</taxon>
        <taxon>Campylobacterales</taxon>
        <taxon>Campylobacteraceae</taxon>
        <taxon>Campylobacter</taxon>
    </lineage>
</organism>
<evidence type="ECO:0008006" key="4">
    <source>
        <dbReference type="Google" id="ProtNLM"/>
    </source>
</evidence>
<evidence type="ECO:0000313" key="2">
    <source>
        <dbReference type="EMBL" id="PSM52059.1"/>
    </source>
</evidence>
<feature type="chain" id="PRO_5015453881" description="Major outer membrane protein" evidence="1">
    <location>
        <begin position="24"/>
        <end position="430"/>
    </location>
</feature>
<name>A0A2P8R0P4_9BACT</name>
<keyword evidence="1" id="KW-0732">Signal</keyword>
<dbReference type="AlphaFoldDB" id="A0A2P8R0P4"/>
<dbReference type="Proteomes" id="UP000240535">
    <property type="component" value="Unassembled WGS sequence"/>
</dbReference>
<dbReference type="SUPFAM" id="SSF56935">
    <property type="entry name" value="Porins"/>
    <property type="match status" value="1"/>
</dbReference>
<dbReference type="InterPro" id="IPR008439">
    <property type="entry name" value="Campylo_MOMP"/>
</dbReference>
<dbReference type="Gene3D" id="2.40.160.10">
    <property type="entry name" value="Porin"/>
    <property type="match status" value="1"/>
</dbReference>
<feature type="signal peptide" evidence="1">
    <location>
        <begin position="1"/>
        <end position="23"/>
    </location>
</feature>
<gene>
    <name evidence="2" type="ORF">CQ405_05735</name>
</gene>
<comment type="caution">
    <text evidence="2">The sequence shown here is derived from an EMBL/GenBank/DDBJ whole genome shotgun (WGS) entry which is preliminary data.</text>
</comment>
<sequence length="430" mass="47905">MKLVKLSLVAAMAAGLMASTASATPLDELIKNVDANGYARMRYQTNKADVGVKDPKSGKMTREKDHTGRWEFRGQLHLKTMIDDNFFAVVGGDYRYRTQGHGGYKNSKDELVGSTATSYGKHDSRLSNFHFGYNIAGTTVTVGRQALGTFFTDDMFGDGIKVVNTDIEGLTLAALFMDTLEADGDIATKDLFKDPTTGKKTGKETTDHNLYGVAAIGSYDPVSFQLWYAILEDVTDLFAVELTAGFDVADNINIGLKGQYAFSNMDSKFKTSLKNNVDDGEFWGIEASTKLFGLDFTAGYVDYSADKKDKLSLVSFEDIGSFINAGEQLVYSDGGDYTLFKGDNNYFFVTAMYEIPNTNFSFGADYLNGKNKFKEGVDNVEIKKQEIVGRFAYKATEQLKFSSYYSHYQEKFDGKKDKFDEFRFEAKYSF</sequence>
<dbReference type="InterPro" id="IPR023614">
    <property type="entry name" value="Porin_dom_sf"/>
</dbReference>
<reference evidence="3" key="1">
    <citation type="submission" date="2017-10" db="EMBL/GenBank/DDBJ databases">
        <title>Campylobacter species from seals.</title>
        <authorList>
            <person name="Gilbert M.J."/>
            <person name="Zomer A.L."/>
            <person name="Timmerman A.J."/>
            <person name="Duim B."/>
            <person name="Wagenaar J.A."/>
        </authorList>
    </citation>
    <scope>NUCLEOTIDE SEQUENCE [LARGE SCALE GENOMIC DNA]</scope>
    <source>
        <strain evidence="3">17S00004-5</strain>
    </source>
</reference>
<proteinExistence type="predicted"/>
<dbReference type="EMBL" id="PDHH01000004">
    <property type="protein sequence ID" value="PSM52059.1"/>
    <property type="molecule type" value="Genomic_DNA"/>
</dbReference>
<keyword evidence="3" id="KW-1185">Reference proteome</keyword>
<evidence type="ECO:0000313" key="3">
    <source>
        <dbReference type="Proteomes" id="UP000240535"/>
    </source>
</evidence>
<evidence type="ECO:0000256" key="1">
    <source>
        <dbReference type="SAM" id="SignalP"/>
    </source>
</evidence>
<accession>A0A2P8R0P4</accession>
<dbReference type="Pfam" id="PF05538">
    <property type="entry name" value="Campylo_MOMP"/>
    <property type="match status" value="1"/>
</dbReference>
<dbReference type="OrthoDB" id="5365239at2"/>